<dbReference type="EC" id="3.4.21.89" evidence="3 5"/>
<dbReference type="PROSITE" id="PS00760">
    <property type="entry name" value="SPASE_I_2"/>
    <property type="match status" value="1"/>
</dbReference>
<sequence length="150" mass="17012">MQPTFQNKDRLFIKKTATLTRYSLITFQPQVNADDSYIKRVIGLPGDRIWLDQNMVYLNAQMASNNSTPSNNSNLSGIELPDGTLKVRVTWEVAAQLAGLSVIPKDKFFVLGDNRRHSTDSRELGLIDKQAVKGKVIFRYYPFTRFGVVN</sequence>
<dbReference type="Gene3D" id="2.10.109.10">
    <property type="entry name" value="Umud Fragment, subunit A"/>
    <property type="match status" value="1"/>
</dbReference>
<evidence type="ECO:0000256" key="2">
    <source>
        <dbReference type="ARBA" id="ARBA00004401"/>
    </source>
</evidence>
<dbReference type="STRING" id="317735.RU98_GL000861"/>
<protein>
    <recommendedName>
        <fullName evidence="3 5">Signal peptidase I</fullName>
        <ecNumber evidence="3 5">3.4.21.89</ecNumber>
    </recommendedName>
</protein>
<dbReference type="AlphaFoldDB" id="R3X8U1"/>
<dbReference type="PANTHER" id="PTHR43390">
    <property type="entry name" value="SIGNAL PEPTIDASE I"/>
    <property type="match status" value="1"/>
</dbReference>
<dbReference type="SUPFAM" id="SSF51306">
    <property type="entry name" value="LexA/Signal peptidase"/>
    <property type="match status" value="1"/>
</dbReference>
<dbReference type="PANTHER" id="PTHR43390:SF8">
    <property type="entry name" value="SIGNAL PEPTIDASE I"/>
    <property type="match status" value="1"/>
</dbReference>
<dbReference type="InterPro" id="IPR000223">
    <property type="entry name" value="Pept_S26A_signal_pept_1"/>
</dbReference>
<dbReference type="Pfam" id="PF10502">
    <property type="entry name" value="Peptidase_S26"/>
    <property type="match status" value="1"/>
</dbReference>
<organism evidence="7 8">
    <name type="scientific">Enterococcus caccae ATCC BAA-1240</name>
    <dbReference type="NCBI Taxonomy" id="1158612"/>
    <lineage>
        <taxon>Bacteria</taxon>
        <taxon>Bacillati</taxon>
        <taxon>Bacillota</taxon>
        <taxon>Bacilli</taxon>
        <taxon>Lactobacillales</taxon>
        <taxon>Enterococcaceae</taxon>
        <taxon>Enterococcus</taxon>
    </lineage>
</organism>
<evidence type="ECO:0000313" key="7">
    <source>
        <dbReference type="EMBL" id="EOL50475.1"/>
    </source>
</evidence>
<comment type="subcellular location">
    <subcellularLocation>
        <location evidence="2">Cell membrane</location>
        <topology evidence="2">Single-pass type II membrane protein</topology>
    </subcellularLocation>
    <subcellularLocation>
        <location evidence="5">Membrane</location>
        <topology evidence="5">Single-pass type II membrane protein</topology>
    </subcellularLocation>
</comment>
<dbReference type="PATRIC" id="fig|1158612.3.peg.473"/>
<dbReference type="PROSITE" id="PS00761">
    <property type="entry name" value="SPASE_I_3"/>
    <property type="match status" value="1"/>
</dbReference>
<dbReference type="PRINTS" id="PR00727">
    <property type="entry name" value="LEADERPTASE"/>
</dbReference>
<keyword evidence="8" id="KW-1185">Reference proteome</keyword>
<feature type="domain" description="Peptidase S26" evidence="6">
    <location>
        <begin position="1"/>
        <end position="141"/>
    </location>
</feature>
<dbReference type="GO" id="GO:0009003">
    <property type="term" value="F:signal peptidase activity"/>
    <property type="evidence" value="ECO:0007669"/>
    <property type="project" value="UniProtKB-EC"/>
</dbReference>
<comment type="catalytic activity">
    <reaction evidence="1 5">
        <text>Cleavage of hydrophobic, N-terminal signal or leader sequences from secreted and periplasmic proteins.</text>
        <dbReference type="EC" id="3.4.21.89"/>
    </reaction>
</comment>
<dbReference type="GO" id="GO:0005886">
    <property type="term" value="C:plasma membrane"/>
    <property type="evidence" value="ECO:0007669"/>
    <property type="project" value="UniProtKB-SubCell"/>
</dbReference>
<proteinExistence type="inferred from homology"/>
<dbReference type="EMBL" id="AJAU01000005">
    <property type="protein sequence ID" value="EOL50475.1"/>
    <property type="molecule type" value="Genomic_DNA"/>
</dbReference>
<accession>R3X8U1</accession>
<dbReference type="Proteomes" id="UP000013840">
    <property type="component" value="Unassembled WGS sequence"/>
</dbReference>
<dbReference type="GO" id="GO:0006465">
    <property type="term" value="P:signal peptide processing"/>
    <property type="evidence" value="ECO:0007669"/>
    <property type="project" value="InterPro"/>
</dbReference>
<evidence type="ECO:0000256" key="3">
    <source>
        <dbReference type="ARBA" id="ARBA00013208"/>
    </source>
</evidence>
<comment type="caution">
    <text evidence="7">The sequence shown here is derived from an EMBL/GenBank/DDBJ whole genome shotgun (WGS) entry which is preliminary data.</text>
</comment>
<evidence type="ECO:0000256" key="4">
    <source>
        <dbReference type="ARBA" id="ARBA00022801"/>
    </source>
</evidence>
<dbReference type="CDD" id="cd06530">
    <property type="entry name" value="S26_SPase_I"/>
    <property type="match status" value="1"/>
</dbReference>
<comment type="similarity">
    <text evidence="5">Belongs to the peptidase S26 family.</text>
</comment>
<reference evidence="7 8" key="1">
    <citation type="submission" date="2013-02" db="EMBL/GenBank/DDBJ databases">
        <title>The Genome Sequence of Enterococcus caccae BAA-1240.</title>
        <authorList>
            <consortium name="The Broad Institute Genome Sequencing Platform"/>
            <consortium name="The Broad Institute Genome Sequencing Center for Infectious Disease"/>
            <person name="Earl A.M."/>
            <person name="Gilmore M.S."/>
            <person name="Lebreton F."/>
            <person name="Walker B."/>
            <person name="Young S.K."/>
            <person name="Zeng Q."/>
            <person name="Gargeya S."/>
            <person name="Fitzgerald M."/>
            <person name="Haas B."/>
            <person name="Abouelleil A."/>
            <person name="Alvarado L."/>
            <person name="Arachchi H.M."/>
            <person name="Berlin A.M."/>
            <person name="Chapman S.B."/>
            <person name="Dewar J."/>
            <person name="Goldberg J."/>
            <person name="Griggs A."/>
            <person name="Gujja S."/>
            <person name="Hansen M."/>
            <person name="Howarth C."/>
            <person name="Imamovic A."/>
            <person name="Larimer J."/>
            <person name="McCowan C."/>
            <person name="Murphy C."/>
            <person name="Neiman D."/>
            <person name="Pearson M."/>
            <person name="Priest M."/>
            <person name="Roberts A."/>
            <person name="Saif S."/>
            <person name="Shea T."/>
            <person name="Sisk P."/>
            <person name="Sykes S."/>
            <person name="Wortman J."/>
            <person name="Nusbaum C."/>
            <person name="Birren B."/>
        </authorList>
    </citation>
    <scope>NUCLEOTIDE SEQUENCE [LARGE SCALE GENOMIC DNA]</scope>
    <source>
        <strain evidence="7 8">ATCC BAA-1240</strain>
    </source>
</reference>
<dbReference type="InterPro" id="IPR036286">
    <property type="entry name" value="LexA/Signal_pep-like_sf"/>
</dbReference>
<dbReference type="InterPro" id="IPR019757">
    <property type="entry name" value="Pept_S26A_signal_pept_1_Lys-AS"/>
</dbReference>
<dbReference type="GO" id="GO:0004252">
    <property type="term" value="F:serine-type endopeptidase activity"/>
    <property type="evidence" value="ECO:0007669"/>
    <property type="project" value="InterPro"/>
</dbReference>
<dbReference type="NCBIfam" id="TIGR02227">
    <property type="entry name" value="sigpep_I_bact"/>
    <property type="match status" value="1"/>
</dbReference>
<dbReference type="eggNOG" id="COG0681">
    <property type="taxonomic scope" value="Bacteria"/>
</dbReference>
<keyword evidence="5" id="KW-0645">Protease</keyword>
<evidence type="ECO:0000256" key="5">
    <source>
        <dbReference type="RuleBase" id="RU362042"/>
    </source>
</evidence>
<gene>
    <name evidence="7" type="ORF">UC7_00468</name>
</gene>
<evidence type="ECO:0000256" key="1">
    <source>
        <dbReference type="ARBA" id="ARBA00000677"/>
    </source>
</evidence>
<evidence type="ECO:0000313" key="8">
    <source>
        <dbReference type="Proteomes" id="UP000013840"/>
    </source>
</evidence>
<name>R3X8U1_9ENTE</name>
<evidence type="ECO:0000259" key="6">
    <source>
        <dbReference type="Pfam" id="PF10502"/>
    </source>
</evidence>
<dbReference type="InterPro" id="IPR019758">
    <property type="entry name" value="Pept_S26A_signal_pept_1_CS"/>
</dbReference>
<keyword evidence="4 5" id="KW-0378">Hydrolase</keyword>
<dbReference type="InterPro" id="IPR019533">
    <property type="entry name" value="Peptidase_S26"/>
</dbReference>